<accession>A0A920C6B8</accession>
<keyword evidence="2" id="KW-0472">Membrane</keyword>
<keyword evidence="5" id="KW-1185">Reference proteome</keyword>
<keyword evidence="2" id="KW-1133">Transmembrane helix</keyword>
<dbReference type="RefSeq" id="WP_212921104.1">
    <property type="nucleotide sequence ID" value="NZ_BORP01000004.1"/>
</dbReference>
<evidence type="ECO:0000259" key="3">
    <source>
        <dbReference type="Pfam" id="PF07423"/>
    </source>
</evidence>
<organism evidence="4 5">
    <name type="scientific">Ornithinibacillus bavariensis</name>
    <dbReference type="NCBI Taxonomy" id="545502"/>
    <lineage>
        <taxon>Bacteria</taxon>
        <taxon>Bacillati</taxon>
        <taxon>Bacillota</taxon>
        <taxon>Bacilli</taxon>
        <taxon>Bacillales</taxon>
        <taxon>Bacillaceae</taxon>
        <taxon>Ornithinibacillus</taxon>
    </lineage>
</organism>
<dbReference type="Pfam" id="PF07423">
    <property type="entry name" value="DUF1510"/>
    <property type="match status" value="1"/>
</dbReference>
<feature type="domain" description="DUF1510" evidence="3">
    <location>
        <begin position="128"/>
        <end position="218"/>
    </location>
</feature>
<feature type="compositionally biased region" description="Low complexity" evidence="1">
    <location>
        <begin position="81"/>
        <end position="95"/>
    </location>
</feature>
<feature type="compositionally biased region" description="Basic and acidic residues" evidence="1">
    <location>
        <begin position="47"/>
        <end position="66"/>
    </location>
</feature>
<dbReference type="Proteomes" id="UP000676917">
    <property type="component" value="Unassembled WGS sequence"/>
</dbReference>
<reference evidence="4" key="1">
    <citation type="submission" date="2021-03" db="EMBL/GenBank/DDBJ databases">
        <title>Antimicrobial resistance genes in bacteria isolated from Japanese honey, and their potential for conferring macrolide and lincosamide resistance in the American foulbrood pathogen Paenibacillus larvae.</title>
        <authorList>
            <person name="Okamoto M."/>
            <person name="Kumagai M."/>
            <person name="Kanamori H."/>
            <person name="Takamatsu D."/>
        </authorList>
    </citation>
    <scope>NUCLEOTIDE SEQUENCE</scope>
    <source>
        <strain evidence="4">J43TS3</strain>
    </source>
</reference>
<evidence type="ECO:0000313" key="5">
    <source>
        <dbReference type="Proteomes" id="UP000676917"/>
    </source>
</evidence>
<feature type="transmembrane region" description="Helical" evidence="2">
    <location>
        <begin position="21"/>
        <end position="43"/>
    </location>
</feature>
<dbReference type="InterPro" id="IPR009988">
    <property type="entry name" value="DUF1510"/>
</dbReference>
<feature type="compositionally biased region" description="Acidic residues" evidence="1">
    <location>
        <begin position="71"/>
        <end position="80"/>
    </location>
</feature>
<comment type="caution">
    <text evidence="4">The sequence shown here is derived from an EMBL/GenBank/DDBJ whole genome shotgun (WGS) entry which is preliminary data.</text>
</comment>
<proteinExistence type="predicted"/>
<evidence type="ECO:0000313" key="4">
    <source>
        <dbReference type="EMBL" id="GIO27625.1"/>
    </source>
</evidence>
<dbReference type="EMBL" id="BORP01000004">
    <property type="protein sequence ID" value="GIO27625.1"/>
    <property type="molecule type" value="Genomic_DNA"/>
</dbReference>
<name>A0A920C6B8_9BACI</name>
<sequence>MSSFDRNSRVNKFEKRRKNTKLISTLIIVASFLVVFLIGLWIFGPDKEPKDDIAAPKTTVDDKTADNDAGTTDDETEDTEQNSSQNQEESSQSNENDTDKTDESFANENVETEPANPIDSSDNVIEAYTANWSPIGTNQTGPHTTQFDDDSQDWKEMEQAIRLATGLAEGDMITWFIGNGGDQKAIGTVTNKAESEIYRVYISWIDNQGWQPTLVERLKNNDKK</sequence>
<feature type="region of interest" description="Disordered" evidence="1">
    <location>
        <begin position="47"/>
        <end position="103"/>
    </location>
</feature>
<protein>
    <recommendedName>
        <fullName evidence="3">DUF1510 domain-containing protein</fullName>
    </recommendedName>
</protein>
<evidence type="ECO:0000256" key="2">
    <source>
        <dbReference type="SAM" id="Phobius"/>
    </source>
</evidence>
<evidence type="ECO:0000256" key="1">
    <source>
        <dbReference type="SAM" id="MobiDB-lite"/>
    </source>
</evidence>
<dbReference type="AlphaFoldDB" id="A0A920C6B8"/>
<gene>
    <name evidence="4" type="ORF">J43TS3_22360</name>
</gene>
<keyword evidence="2" id="KW-0812">Transmembrane</keyword>